<evidence type="ECO:0000259" key="8">
    <source>
        <dbReference type="PROSITE" id="PS50071"/>
    </source>
</evidence>
<dbReference type="InterPro" id="IPR009057">
    <property type="entry name" value="Homeodomain-like_sf"/>
</dbReference>
<dbReference type="GO" id="GO:0000981">
    <property type="term" value="F:DNA-binding transcription factor activity, RNA polymerase II-specific"/>
    <property type="evidence" value="ECO:0007669"/>
    <property type="project" value="InterPro"/>
</dbReference>
<name>A0A2I0W927_9ASPA</name>
<dbReference type="InterPro" id="IPR017970">
    <property type="entry name" value="Homeobox_CS"/>
</dbReference>
<dbReference type="PROSITE" id="PS50071">
    <property type="entry name" value="HOMEOBOX_2"/>
    <property type="match status" value="2"/>
</dbReference>
<feature type="region of interest" description="Disordered" evidence="7">
    <location>
        <begin position="285"/>
        <end position="304"/>
    </location>
</feature>
<gene>
    <name evidence="9" type="primary">HOX1A</name>
    <name evidence="9" type="ORF">MA16_Dca006753</name>
</gene>
<dbReference type="GO" id="GO:0005634">
    <property type="term" value="C:nucleus"/>
    <property type="evidence" value="ECO:0007669"/>
    <property type="project" value="UniProtKB-SubCell"/>
</dbReference>
<feature type="region of interest" description="Disordered" evidence="7">
    <location>
        <begin position="70"/>
        <end position="89"/>
    </location>
</feature>
<dbReference type="GO" id="GO:0003682">
    <property type="term" value="F:chromatin binding"/>
    <property type="evidence" value="ECO:0007669"/>
    <property type="project" value="TreeGrafter"/>
</dbReference>
<dbReference type="Proteomes" id="UP000233837">
    <property type="component" value="Unassembled WGS sequence"/>
</dbReference>
<comment type="subcellular location">
    <subcellularLocation>
        <location evidence="1 5 6">Nucleus</location>
    </subcellularLocation>
</comment>
<evidence type="ECO:0000256" key="3">
    <source>
        <dbReference type="ARBA" id="ARBA00023155"/>
    </source>
</evidence>
<evidence type="ECO:0000256" key="5">
    <source>
        <dbReference type="PROSITE-ProRule" id="PRU00108"/>
    </source>
</evidence>
<keyword evidence="10" id="KW-1185">Reference proteome</keyword>
<evidence type="ECO:0000313" key="9">
    <source>
        <dbReference type="EMBL" id="PKU72160.1"/>
    </source>
</evidence>
<dbReference type="GO" id="GO:0045814">
    <property type="term" value="P:negative regulation of gene expression, epigenetic"/>
    <property type="evidence" value="ECO:0007669"/>
    <property type="project" value="TreeGrafter"/>
</dbReference>
<protein>
    <submittedName>
        <fullName evidence="9">Homeobox protein HOX1A</fullName>
    </submittedName>
</protein>
<accession>A0A2I0W927</accession>
<feature type="compositionally biased region" description="Basic residues" evidence="7">
    <location>
        <begin position="13"/>
        <end position="23"/>
    </location>
</feature>
<feature type="compositionally biased region" description="Polar residues" evidence="7">
    <location>
        <begin position="115"/>
        <end position="127"/>
    </location>
</feature>
<organism evidence="9 10">
    <name type="scientific">Dendrobium catenatum</name>
    <dbReference type="NCBI Taxonomy" id="906689"/>
    <lineage>
        <taxon>Eukaryota</taxon>
        <taxon>Viridiplantae</taxon>
        <taxon>Streptophyta</taxon>
        <taxon>Embryophyta</taxon>
        <taxon>Tracheophyta</taxon>
        <taxon>Spermatophyta</taxon>
        <taxon>Magnoliopsida</taxon>
        <taxon>Liliopsida</taxon>
        <taxon>Asparagales</taxon>
        <taxon>Orchidaceae</taxon>
        <taxon>Epidendroideae</taxon>
        <taxon>Malaxideae</taxon>
        <taxon>Dendrobiinae</taxon>
        <taxon>Dendrobium</taxon>
    </lineage>
</organism>
<feature type="domain" description="Homeobox" evidence="8">
    <location>
        <begin position="549"/>
        <end position="592"/>
    </location>
</feature>
<feature type="compositionally biased region" description="Acidic residues" evidence="7">
    <location>
        <begin position="312"/>
        <end position="322"/>
    </location>
</feature>
<dbReference type="Pfam" id="PF00046">
    <property type="entry name" value="Homeodomain"/>
    <property type="match status" value="2"/>
</dbReference>
<feature type="region of interest" description="Disordered" evidence="7">
    <location>
        <begin position="609"/>
        <end position="630"/>
    </location>
</feature>
<feature type="compositionally biased region" description="Polar residues" evidence="7">
    <location>
        <begin position="528"/>
        <end position="538"/>
    </location>
</feature>
<feature type="compositionally biased region" description="Basic and acidic residues" evidence="7">
    <location>
        <begin position="362"/>
        <end position="374"/>
    </location>
</feature>
<keyword evidence="4 5" id="KW-0539">Nucleus</keyword>
<dbReference type="CDD" id="cd00086">
    <property type="entry name" value="homeodomain"/>
    <property type="match status" value="2"/>
</dbReference>
<evidence type="ECO:0000256" key="6">
    <source>
        <dbReference type="RuleBase" id="RU000682"/>
    </source>
</evidence>
<feature type="region of interest" description="Disordered" evidence="7">
    <location>
        <begin position="1"/>
        <end position="63"/>
    </location>
</feature>
<reference evidence="9 10" key="2">
    <citation type="journal article" date="2017" name="Nature">
        <title>The Apostasia genome and the evolution of orchids.</title>
        <authorList>
            <person name="Zhang G.Q."/>
            <person name="Liu K.W."/>
            <person name="Li Z."/>
            <person name="Lohaus R."/>
            <person name="Hsiao Y.Y."/>
            <person name="Niu S.C."/>
            <person name="Wang J.Y."/>
            <person name="Lin Y.C."/>
            <person name="Xu Q."/>
            <person name="Chen L.J."/>
            <person name="Yoshida K."/>
            <person name="Fujiwara S."/>
            <person name="Wang Z.W."/>
            <person name="Zhang Y.Q."/>
            <person name="Mitsuda N."/>
            <person name="Wang M."/>
            <person name="Liu G.H."/>
            <person name="Pecoraro L."/>
            <person name="Huang H.X."/>
            <person name="Xiao X.J."/>
            <person name="Lin M."/>
            <person name="Wu X.Y."/>
            <person name="Wu W.L."/>
            <person name="Chen Y.Y."/>
            <person name="Chang S.B."/>
            <person name="Sakamoto S."/>
            <person name="Ohme-Takagi M."/>
            <person name="Yagi M."/>
            <person name="Zeng S.J."/>
            <person name="Shen C.Y."/>
            <person name="Yeh C.M."/>
            <person name="Luo Y.B."/>
            <person name="Tsai W.C."/>
            <person name="Van de Peer Y."/>
            <person name="Liu Z.J."/>
        </authorList>
    </citation>
    <scope>NUCLEOTIDE SEQUENCE [LARGE SCALE GENOMIC DNA]</scope>
    <source>
        <tissue evidence="9">The whole plant</tissue>
    </source>
</reference>
<feature type="region of interest" description="Disordered" evidence="7">
    <location>
        <begin position="513"/>
        <end position="538"/>
    </location>
</feature>
<dbReference type="STRING" id="906689.A0A2I0W927"/>
<feature type="compositionally biased region" description="Low complexity" evidence="7">
    <location>
        <begin position="323"/>
        <end position="335"/>
    </location>
</feature>
<feature type="compositionally biased region" description="Basic residues" evidence="7">
    <location>
        <begin position="129"/>
        <end position="141"/>
    </location>
</feature>
<evidence type="ECO:0000256" key="4">
    <source>
        <dbReference type="ARBA" id="ARBA00023242"/>
    </source>
</evidence>
<feature type="region of interest" description="Disordered" evidence="7">
    <location>
        <begin position="676"/>
        <end position="787"/>
    </location>
</feature>
<dbReference type="PROSITE" id="PS00027">
    <property type="entry name" value="HOMEOBOX_1"/>
    <property type="match status" value="1"/>
</dbReference>
<dbReference type="Gene3D" id="1.10.10.60">
    <property type="entry name" value="Homeodomain-like"/>
    <property type="match status" value="2"/>
</dbReference>
<feature type="compositionally biased region" description="Basic and acidic residues" evidence="7">
    <location>
        <begin position="1"/>
        <end position="12"/>
    </location>
</feature>
<feature type="region of interest" description="Disordered" evidence="7">
    <location>
        <begin position="464"/>
        <end position="492"/>
    </location>
</feature>
<dbReference type="EMBL" id="KZ502843">
    <property type="protein sequence ID" value="PKU72160.1"/>
    <property type="molecule type" value="Genomic_DNA"/>
</dbReference>
<reference evidence="9 10" key="1">
    <citation type="journal article" date="2016" name="Sci. Rep.">
        <title>The Dendrobium catenatum Lindl. genome sequence provides insights into polysaccharide synthase, floral development and adaptive evolution.</title>
        <authorList>
            <person name="Zhang G.Q."/>
            <person name="Xu Q."/>
            <person name="Bian C."/>
            <person name="Tsai W.C."/>
            <person name="Yeh C.M."/>
            <person name="Liu K.W."/>
            <person name="Yoshida K."/>
            <person name="Zhang L.S."/>
            <person name="Chang S.B."/>
            <person name="Chen F."/>
            <person name="Shi Y."/>
            <person name="Su Y.Y."/>
            <person name="Zhang Y.Q."/>
            <person name="Chen L.J."/>
            <person name="Yin Y."/>
            <person name="Lin M."/>
            <person name="Huang H."/>
            <person name="Deng H."/>
            <person name="Wang Z.W."/>
            <person name="Zhu S.L."/>
            <person name="Zhao X."/>
            <person name="Deng C."/>
            <person name="Niu S.C."/>
            <person name="Huang J."/>
            <person name="Wang M."/>
            <person name="Liu G.H."/>
            <person name="Yang H.J."/>
            <person name="Xiao X.J."/>
            <person name="Hsiao Y.Y."/>
            <person name="Wu W.L."/>
            <person name="Chen Y.Y."/>
            <person name="Mitsuda N."/>
            <person name="Ohme-Takagi M."/>
            <person name="Luo Y.B."/>
            <person name="Van de Peer Y."/>
            <person name="Liu Z.J."/>
        </authorList>
    </citation>
    <scope>NUCLEOTIDE SEQUENCE [LARGE SCALE GENOMIC DNA]</scope>
    <source>
        <tissue evidence="9">The whole plant</tissue>
    </source>
</reference>
<feature type="compositionally biased region" description="Polar residues" evidence="7">
    <location>
        <begin position="40"/>
        <end position="59"/>
    </location>
</feature>
<evidence type="ECO:0000256" key="7">
    <source>
        <dbReference type="SAM" id="MobiDB-lite"/>
    </source>
</evidence>
<dbReference type="InterPro" id="IPR001356">
    <property type="entry name" value="HD"/>
</dbReference>
<dbReference type="SUPFAM" id="SSF46689">
    <property type="entry name" value="Homeodomain-like"/>
    <property type="match status" value="2"/>
</dbReference>
<dbReference type="PANTHER" id="PTHR12628:SF13">
    <property type="entry name" value="HOMEOBOX PROTEIN HAT3.1"/>
    <property type="match status" value="1"/>
</dbReference>
<evidence type="ECO:0000313" key="10">
    <source>
        <dbReference type="Proteomes" id="UP000233837"/>
    </source>
</evidence>
<keyword evidence="2 5" id="KW-0238">DNA-binding</keyword>
<feature type="DNA-binding region" description="Homeobox" evidence="5">
    <location>
        <begin position="551"/>
        <end position="593"/>
    </location>
</feature>
<dbReference type="AlphaFoldDB" id="A0A2I0W927"/>
<evidence type="ECO:0000256" key="1">
    <source>
        <dbReference type="ARBA" id="ARBA00004123"/>
    </source>
</evidence>
<evidence type="ECO:0000256" key="2">
    <source>
        <dbReference type="ARBA" id="ARBA00023125"/>
    </source>
</evidence>
<feature type="region of interest" description="Disordered" evidence="7">
    <location>
        <begin position="311"/>
        <end position="383"/>
    </location>
</feature>
<keyword evidence="3 5" id="KW-0371">Homeobox</keyword>
<feature type="DNA-binding region" description="Homeobox" evidence="5">
    <location>
        <begin position="645"/>
        <end position="687"/>
    </location>
</feature>
<proteinExistence type="predicted"/>
<feature type="domain" description="Homeobox" evidence="8">
    <location>
        <begin position="643"/>
        <end position="686"/>
    </location>
</feature>
<dbReference type="PANTHER" id="PTHR12628">
    <property type="entry name" value="POLYCOMB-LIKE TRANSCRIPTION FACTOR"/>
    <property type="match status" value="1"/>
</dbReference>
<feature type="compositionally biased region" description="Acidic residues" evidence="7">
    <location>
        <begin position="347"/>
        <end position="361"/>
    </location>
</feature>
<dbReference type="SMART" id="SM00389">
    <property type="entry name" value="HOX"/>
    <property type="match status" value="2"/>
</dbReference>
<feature type="compositionally biased region" description="Basic and acidic residues" evidence="7">
    <location>
        <begin position="762"/>
        <end position="780"/>
    </location>
</feature>
<feature type="region of interest" description="Disordered" evidence="7">
    <location>
        <begin position="115"/>
        <end position="145"/>
    </location>
</feature>
<dbReference type="GO" id="GO:0003677">
    <property type="term" value="F:DNA binding"/>
    <property type="evidence" value="ECO:0007669"/>
    <property type="project" value="UniProtKB-UniRule"/>
</dbReference>
<sequence>MASPEKQDDKKKISTRAKKHSKTQKQDSKPGSSRIKLSKSGISSSQKVGPKKQTAQNKLIPQYEKANMVNGAAKVSNKSVSKRKKSLPKLKGSYSLRSLDRGRVLRSKLSTAKCKTTMNPGSNSENLVTRKKKVGKKKIKKSGQDELSRVKKHIRYMLNRMNYEQSLIDAYSGEGWKGQSAEKLRPEKELERAKSEILRCKLKIREIFKHLESLLAEGRLQESLFDPDGIDSEDVVPTGDEGWLCPQCDCKVECIDLLSEFRGTDLSIEDSWERIFPEAAVLANGNGQYDDLNLPSDDSEDDDYKPEAQVVEVDDQEEESGESDSSSSSYDSTSSDDNRNQATVELPSDDSEDDDYDPDAVDPDKEIQKSKSSSDESDFTSDSDEFCAELKKISYAEEASSCSQPNLEFFVDSGRDEMKDKDKIYDYYEVPSAMLDIDKQESGLSLSNKRGRERLDYKKLYDEAYGKSSSDSSDDEDWTEMSSPKKLKKTDDQGIEVANDVFVKVTPKLPKKIASSSAVEKDHGPQEPGSSGCSSATVLRNSEVASKKLSEYLKKNQYPTKKEKESLAQELSMTYKQVTKWFDNARHSSRVSSKQLSKICTATSKEVSVHCDTPASHSEPDKGAAAKSPLSSKLFKATYKKKLDEAFQESQYPSREKKEELAQELGMTFRKVSRWFETARRRSRSKESSNPCRIPGSHKFDIDEEEKTTGASTPDTPANAKPDNRVSPLDKVSTPTSSTSPWRHDHEIDLDSPIANGAASNAKEKKAAVDDRQKAIAKELRRMRRGR</sequence>